<keyword evidence="1" id="KW-0479">Metal-binding</keyword>
<dbReference type="PROSITE" id="PS50157">
    <property type="entry name" value="ZINC_FINGER_C2H2_2"/>
    <property type="match status" value="2"/>
</dbReference>
<evidence type="ECO:0000256" key="5">
    <source>
        <dbReference type="SAM" id="MobiDB-lite"/>
    </source>
</evidence>
<dbReference type="FunFam" id="3.30.160.60:FF:000736">
    <property type="entry name" value="Zinc finger protein 423"/>
    <property type="match status" value="1"/>
</dbReference>
<dbReference type="GO" id="GO:0000978">
    <property type="term" value="F:RNA polymerase II cis-regulatory region sequence-specific DNA binding"/>
    <property type="evidence" value="ECO:0007669"/>
    <property type="project" value="TreeGrafter"/>
</dbReference>
<evidence type="ECO:0000313" key="7">
    <source>
        <dbReference type="EMBL" id="CDW55369.1"/>
    </source>
</evidence>
<reference evidence="7" key="2">
    <citation type="submission" date="2014-03" db="EMBL/GenBank/DDBJ databases">
        <title>The whipworm genome and dual-species transcriptomics of an intimate host-pathogen interaction.</title>
        <authorList>
            <person name="Foth B.J."/>
            <person name="Tsai I.J."/>
            <person name="Reid A.J."/>
            <person name="Bancroft A.J."/>
            <person name="Nichol S."/>
            <person name="Tracey A."/>
            <person name="Holroyd N."/>
            <person name="Cotton J.A."/>
            <person name="Stanley E.J."/>
            <person name="Zarowiecki M."/>
            <person name="Liu J.Z."/>
            <person name="Huckvale T."/>
            <person name="Cooper P.J."/>
            <person name="Grencis R.K."/>
            <person name="Berriman M."/>
        </authorList>
    </citation>
    <scope>NUCLEOTIDE SEQUENCE [LARGE SCALE GENOMIC DNA]</scope>
</reference>
<evidence type="ECO:0000313" key="8">
    <source>
        <dbReference type="Proteomes" id="UP000030665"/>
    </source>
</evidence>
<dbReference type="EMBL" id="HG805950">
    <property type="protein sequence ID" value="CDW55369.1"/>
    <property type="molecule type" value="Genomic_DNA"/>
</dbReference>
<dbReference type="STRING" id="36087.A0A077Z6B4"/>
<dbReference type="SUPFAM" id="SSF57667">
    <property type="entry name" value="beta-beta-alpha zinc fingers"/>
    <property type="match status" value="1"/>
</dbReference>
<dbReference type="Proteomes" id="UP000030665">
    <property type="component" value="Unassembled WGS sequence"/>
</dbReference>
<name>A0A077Z6B4_TRITR</name>
<dbReference type="InterPro" id="IPR036236">
    <property type="entry name" value="Znf_C2H2_sf"/>
</dbReference>
<evidence type="ECO:0000259" key="6">
    <source>
        <dbReference type="PROSITE" id="PS50157"/>
    </source>
</evidence>
<proteinExistence type="predicted"/>
<dbReference type="AlphaFoldDB" id="A0A077Z6B4"/>
<feature type="compositionally biased region" description="Polar residues" evidence="5">
    <location>
        <begin position="88"/>
        <end position="97"/>
    </location>
</feature>
<dbReference type="OrthoDB" id="10018191at2759"/>
<keyword evidence="3" id="KW-0862">Zinc</keyword>
<dbReference type="Gene3D" id="3.30.160.60">
    <property type="entry name" value="Classic Zinc Finger"/>
    <property type="match status" value="2"/>
</dbReference>
<evidence type="ECO:0000256" key="3">
    <source>
        <dbReference type="ARBA" id="ARBA00022833"/>
    </source>
</evidence>
<evidence type="ECO:0000256" key="2">
    <source>
        <dbReference type="ARBA" id="ARBA00022771"/>
    </source>
</evidence>
<protein>
    <submittedName>
        <fullName evidence="7">Zf-C2H2 and zf-C2H2 4 domain containing protein</fullName>
    </submittedName>
</protein>
<dbReference type="Pfam" id="PF00096">
    <property type="entry name" value="zf-C2H2"/>
    <property type="match status" value="2"/>
</dbReference>
<keyword evidence="8" id="KW-1185">Reference proteome</keyword>
<organism evidence="7 8">
    <name type="scientific">Trichuris trichiura</name>
    <name type="common">Whipworm</name>
    <name type="synonym">Trichocephalus trichiurus</name>
    <dbReference type="NCBI Taxonomy" id="36087"/>
    <lineage>
        <taxon>Eukaryota</taxon>
        <taxon>Metazoa</taxon>
        <taxon>Ecdysozoa</taxon>
        <taxon>Nematoda</taxon>
        <taxon>Enoplea</taxon>
        <taxon>Dorylaimia</taxon>
        <taxon>Trichinellida</taxon>
        <taxon>Trichuridae</taxon>
        <taxon>Trichuris</taxon>
    </lineage>
</organism>
<gene>
    <name evidence="7" type="ORF">TTRE_0000364101</name>
</gene>
<dbReference type="InterPro" id="IPR013087">
    <property type="entry name" value="Znf_C2H2_type"/>
</dbReference>
<reference evidence="7" key="1">
    <citation type="submission" date="2014-01" db="EMBL/GenBank/DDBJ databases">
        <authorList>
            <person name="Aslett M."/>
        </authorList>
    </citation>
    <scope>NUCLEOTIDE SEQUENCE</scope>
</reference>
<dbReference type="GO" id="GO:0000981">
    <property type="term" value="F:DNA-binding transcription factor activity, RNA polymerase II-specific"/>
    <property type="evidence" value="ECO:0007669"/>
    <property type="project" value="TreeGrafter"/>
</dbReference>
<feature type="domain" description="C2H2-type" evidence="6">
    <location>
        <begin position="43"/>
        <end position="70"/>
    </location>
</feature>
<dbReference type="GO" id="GO:0008270">
    <property type="term" value="F:zinc ion binding"/>
    <property type="evidence" value="ECO:0007669"/>
    <property type="project" value="UniProtKB-KW"/>
</dbReference>
<dbReference type="PROSITE" id="PS00028">
    <property type="entry name" value="ZINC_FINGER_C2H2_1"/>
    <property type="match status" value="2"/>
</dbReference>
<evidence type="ECO:0000256" key="1">
    <source>
        <dbReference type="ARBA" id="ARBA00022723"/>
    </source>
</evidence>
<evidence type="ECO:0000256" key="4">
    <source>
        <dbReference type="PROSITE-ProRule" id="PRU00042"/>
    </source>
</evidence>
<dbReference type="PANTHER" id="PTHR23235:SF120">
    <property type="entry name" value="KRUPPEL-LIKE FACTOR 15"/>
    <property type="match status" value="1"/>
</dbReference>
<dbReference type="PANTHER" id="PTHR23235">
    <property type="entry name" value="KRUEPPEL-LIKE TRANSCRIPTION FACTOR"/>
    <property type="match status" value="1"/>
</dbReference>
<accession>A0A077Z6B4</accession>
<dbReference type="SMART" id="SM00355">
    <property type="entry name" value="ZnF_C2H2"/>
    <property type="match status" value="2"/>
</dbReference>
<keyword evidence="2 4" id="KW-0863">Zinc-finger</keyword>
<feature type="domain" description="C2H2-type" evidence="6">
    <location>
        <begin position="15"/>
        <end position="42"/>
    </location>
</feature>
<feature type="region of interest" description="Disordered" evidence="5">
    <location>
        <begin position="86"/>
        <end position="109"/>
    </location>
</feature>
<sequence>MFLGHSHVHMGSRIHQCSKCKREFPTAAKMRNHQRQHSGDKPFPCEVCGRFFSRKDNLKVHMKTHFKYNSLNSLTDLPTMVSPGARSALSNLGSPSASGAGLQSAINNN</sequence>